<feature type="compositionally biased region" description="Pro residues" evidence="3">
    <location>
        <begin position="1131"/>
        <end position="1140"/>
    </location>
</feature>
<sequence length="1509" mass="161858">MGRRPAAPTKNRSCGFRAAPVGGEPHLQVQSSAVQQLTSGSSCTHRTSSRAGRRGLPEVLHTSSAAGGGGVLADGTLQLSAIGGRRRREELQPKPLTWRPDGSDHFHGMAGCCRLRLPARAAAVGRPVVRQALVLVLVLAPGVGVGGGCCNGDLVAAQVGVDKPSHHVSELFEVSSSLSLHPRPLTSFASPPGDQPSAYLHSAARWLAGAANLQLPNTRGPPRPAWNPPRRLLDLSKLRPSMPRRYASQPAPAPRLLLLHPTTHRRAARQTDYLYAPALSSYVCRVPSSPPPTSNLSLRACQGTSYPIPFGCPSGRVAASQHRETTPPPAMAVPFRVKAVYEYSSPHEDDLNFPLGQVITVTEEEDDDWYAGEYVDDHGVKKEGIFPRNFVEKFEPTAPPRPARTRTKKDAEIAHPPAAEEVAAAPAHEEPALPKHEEPEIEEADEPVHRAAPAERATAAPAAAPVKAPEPAPTPASPPSASKTTEHPAPAAAAASTSAPKAKASAPPPVTEKPASNSFKDRIAAFNKPAAPPVAPFKPGSLSGGGGFIKKPFVAPPPSRNAYVPPPREPPATTQYRREEDPEIKEREAETMEQAEKAGLVPSEQHEAVEEEDQPKPTSLKERIALLQKQQMEQAQRHADAAAKKEKPKKPPPKKRTEPAVHTEVPADTAETLASPTLERTETLESAARTSTDDPQSPRVAPPRRKSSKGPAVESVHDGNEADMSGAGDTTEGQDDTTERDDSDGVQRRMSRVPTATAATTAAAEEGETAEAEEGEEEEEEEEDVDPEVQRKEELRARMAKMSGGMGFHGMFGAPMPGMAPPKKKAPKAEAGPEAEGSEETSHISRAAPPIPTPMAMALPGMGAPRASGEHKRHVDEDEPAPPARAVPPPVPPRAADEADSEEEEEEATTPAPVPEPKPPRRDASGPPPVPGGRPAPPPVPTEARPPPPPPPADAPPTEGSESDDELSGANRERETPLSSTRSPPLPPQRVQSPPLSPRHEEFSPTSPPSANKRNSRPPPPIPGTAPVPPPSQSRPPPPPPPGVLSRQSTADVHAPPPIPSRPPQAGEEEDEENTEYEGDYDTDIASSVPHKDALKAHARDSSEDNTLQSPIADVPPVLPPPIPTAAAPRAVPPPLPSHPAPDSGKRRSVDMPRAAPPPPPPPKEAPPAQSDDYDPYNYAAPASSYSHKTPMIEEEDAYFPGPAPGVSAPDRRAPPAAPGSRGQARQSLDVQQRTSTGGRRSVDIHRPSMESGFIANDIDLAVQSGWWKQANQVPPVLQGRRDIHFESEESTTTNQGSKTVTTREIFVLYQDYSQTIITVRYDPSNPSDVELEQRHEPPPRTLRQDQMEEFYERFGRQISDAASSKKDTVVADGTPQGLVLELLRPLRDALWPVGSRSYGALVYANMGNASTQQHDVIRPGDIISIRNAKFQGKHGPMHAKYTAEVGKPDHVGVVAEWDGTKKKVRAWEQGRESKKVKLESFKLDDLRSGEVKIWRVVPRSWVGWNSQA</sequence>
<evidence type="ECO:0000256" key="1">
    <source>
        <dbReference type="ARBA" id="ARBA00022443"/>
    </source>
</evidence>
<comment type="caution">
    <text evidence="5">The sequence shown here is derived from an EMBL/GenBank/DDBJ whole genome shotgun (WGS) entry which is preliminary data.</text>
</comment>
<dbReference type="InterPro" id="IPR057402">
    <property type="entry name" value="AIM3_BBC1_C"/>
</dbReference>
<evidence type="ECO:0000313" key="5">
    <source>
        <dbReference type="EMBL" id="KAK4092802.1"/>
    </source>
</evidence>
<feature type="compositionally biased region" description="Low complexity" evidence="3">
    <location>
        <begin position="479"/>
        <end position="505"/>
    </location>
</feature>
<dbReference type="InterPro" id="IPR050670">
    <property type="entry name" value="STAM"/>
</dbReference>
<feature type="compositionally biased region" description="Acidic residues" evidence="3">
    <location>
        <begin position="765"/>
        <end position="787"/>
    </location>
</feature>
<feature type="compositionally biased region" description="Basic and acidic residues" evidence="3">
    <location>
        <begin position="635"/>
        <end position="645"/>
    </location>
</feature>
<proteinExistence type="predicted"/>
<dbReference type="PANTHER" id="PTHR45929:SF6">
    <property type="entry name" value="SH3 DOMAIN PROTEIN (AFU_ORTHOLOGUE AFUA_2G10320)"/>
    <property type="match status" value="1"/>
</dbReference>
<feature type="compositionally biased region" description="Pro residues" evidence="3">
    <location>
        <begin position="881"/>
        <end position="893"/>
    </location>
</feature>
<feature type="compositionally biased region" description="Polar residues" evidence="3">
    <location>
        <begin position="36"/>
        <end position="46"/>
    </location>
</feature>
<dbReference type="Proteomes" id="UP001287286">
    <property type="component" value="Unassembled WGS sequence"/>
</dbReference>
<dbReference type="EMBL" id="JAWRVI010000007">
    <property type="protein sequence ID" value="KAK4092802.1"/>
    <property type="molecule type" value="Genomic_DNA"/>
</dbReference>
<feature type="compositionally biased region" description="Pro residues" evidence="3">
    <location>
        <begin position="468"/>
        <end position="478"/>
    </location>
</feature>
<feature type="compositionally biased region" description="Basic and acidic residues" evidence="3">
    <location>
        <begin position="788"/>
        <end position="797"/>
    </location>
</feature>
<dbReference type="Pfam" id="PF00018">
    <property type="entry name" value="SH3_1"/>
    <property type="match status" value="1"/>
</dbReference>
<feature type="compositionally biased region" description="Acidic residues" evidence="3">
    <location>
        <begin position="1067"/>
        <end position="1083"/>
    </location>
</feature>
<gene>
    <name evidence="5" type="ORF">Purlil1_2727</name>
</gene>
<dbReference type="Pfam" id="PF25459">
    <property type="entry name" value="AIM3_BBC1_C"/>
    <property type="match status" value="1"/>
</dbReference>
<organism evidence="5 6">
    <name type="scientific">Purpureocillium lilacinum</name>
    <name type="common">Paecilomyces lilacinus</name>
    <dbReference type="NCBI Taxonomy" id="33203"/>
    <lineage>
        <taxon>Eukaryota</taxon>
        <taxon>Fungi</taxon>
        <taxon>Dikarya</taxon>
        <taxon>Ascomycota</taxon>
        <taxon>Pezizomycotina</taxon>
        <taxon>Sordariomycetes</taxon>
        <taxon>Hypocreomycetidae</taxon>
        <taxon>Hypocreales</taxon>
        <taxon>Ophiocordycipitaceae</taxon>
        <taxon>Purpureocillium</taxon>
    </lineage>
</organism>
<feature type="compositionally biased region" description="Acidic residues" evidence="3">
    <location>
        <begin position="898"/>
        <end position="908"/>
    </location>
</feature>
<evidence type="ECO:0000256" key="3">
    <source>
        <dbReference type="SAM" id="MobiDB-lite"/>
    </source>
</evidence>
<feature type="compositionally biased region" description="Acidic residues" evidence="3">
    <location>
        <begin position="732"/>
        <end position="744"/>
    </location>
</feature>
<dbReference type="InterPro" id="IPR036028">
    <property type="entry name" value="SH3-like_dom_sf"/>
</dbReference>
<dbReference type="SUPFAM" id="SSF50044">
    <property type="entry name" value="SH3-domain"/>
    <property type="match status" value="1"/>
</dbReference>
<feature type="domain" description="SH3" evidence="4">
    <location>
        <begin position="332"/>
        <end position="396"/>
    </location>
</feature>
<feature type="region of interest" description="Disordered" evidence="3">
    <location>
        <begin position="391"/>
        <end position="412"/>
    </location>
</feature>
<dbReference type="Gene3D" id="2.30.30.40">
    <property type="entry name" value="SH3 Domains"/>
    <property type="match status" value="1"/>
</dbReference>
<accession>A0ABR0C9A0</accession>
<dbReference type="PROSITE" id="PS50002">
    <property type="entry name" value="SH3"/>
    <property type="match status" value="1"/>
</dbReference>
<feature type="compositionally biased region" description="Pro residues" evidence="3">
    <location>
        <begin position="1017"/>
        <end position="1043"/>
    </location>
</feature>
<feature type="compositionally biased region" description="Pro residues" evidence="3">
    <location>
        <begin position="926"/>
        <end position="955"/>
    </location>
</feature>
<feature type="compositionally biased region" description="Pro residues" evidence="3">
    <location>
        <begin position="1155"/>
        <end position="1166"/>
    </location>
</feature>
<name>A0ABR0C9A0_PURLI</name>
<feature type="compositionally biased region" description="Pro residues" evidence="3">
    <location>
        <begin position="554"/>
        <end position="570"/>
    </location>
</feature>
<feature type="compositionally biased region" description="Polar residues" evidence="3">
    <location>
        <begin position="1227"/>
        <end position="1239"/>
    </location>
</feature>
<evidence type="ECO:0000259" key="4">
    <source>
        <dbReference type="PROSITE" id="PS50002"/>
    </source>
</evidence>
<evidence type="ECO:0000256" key="2">
    <source>
        <dbReference type="PROSITE-ProRule" id="PRU00192"/>
    </source>
</evidence>
<keyword evidence="6" id="KW-1185">Reference proteome</keyword>
<keyword evidence="1 2" id="KW-0728">SH3 domain</keyword>
<feature type="compositionally biased region" description="Low complexity" evidence="3">
    <location>
        <begin position="454"/>
        <end position="467"/>
    </location>
</feature>
<protein>
    <recommendedName>
        <fullName evidence="4">SH3 domain-containing protein</fullName>
    </recommendedName>
</protein>
<feature type="region of interest" description="Disordered" evidence="3">
    <location>
        <begin position="431"/>
        <end position="1245"/>
    </location>
</feature>
<feature type="region of interest" description="Disordered" evidence="3">
    <location>
        <begin position="36"/>
        <end position="56"/>
    </location>
</feature>
<evidence type="ECO:0000313" key="6">
    <source>
        <dbReference type="Proteomes" id="UP001287286"/>
    </source>
</evidence>
<dbReference type="InterPro" id="IPR001452">
    <property type="entry name" value="SH3_domain"/>
</dbReference>
<feature type="compositionally biased region" description="Basic and acidic residues" evidence="3">
    <location>
        <begin position="576"/>
        <end position="596"/>
    </location>
</feature>
<feature type="compositionally biased region" description="Low complexity" evidence="3">
    <location>
        <begin position="977"/>
        <end position="994"/>
    </location>
</feature>
<dbReference type="SMART" id="SM00326">
    <property type="entry name" value="SH3"/>
    <property type="match status" value="1"/>
</dbReference>
<dbReference type="CDD" id="cd11887">
    <property type="entry name" value="SH3_Bbc1"/>
    <property type="match status" value="1"/>
</dbReference>
<dbReference type="InterPro" id="IPR035552">
    <property type="entry name" value="Mti1_SH3"/>
</dbReference>
<feature type="compositionally biased region" description="Low complexity" evidence="3">
    <location>
        <begin position="755"/>
        <end position="764"/>
    </location>
</feature>
<reference evidence="5 6" key="1">
    <citation type="journal article" date="2024" name="Microbiol. Resour. Announc.">
        <title>Genome annotations for the ascomycete fungi Trichoderma harzianum, Trichoderma aggressivum, and Purpureocillium lilacinum.</title>
        <authorList>
            <person name="Beijen E.P.W."/>
            <person name="Ohm R.A."/>
        </authorList>
    </citation>
    <scope>NUCLEOTIDE SEQUENCE [LARGE SCALE GENOMIC DNA]</scope>
    <source>
        <strain evidence="5 6">CBS 150709</strain>
    </source>
</reference>
<feature type="compositionally biased region" description="Basic and acidic residues" evidence="3">
    <location>
        <begin position="1090"/>
        <end position="1103"/>
    </location>
</feature>
<dbReference type="PANTHER" id="PTHR45929">
    <property type="entry name" value="JAK PATHWAY SIGNAL TRANSDUCTION ADAPTOR MOLECULE"/>
    <property type="match status" value="1"/>
</dbReference>